<dbReference type="EMBL" id="VDMD01000123">
    <property type="protein sequence ID" value="TRM55547.1"/>
    <property type="molecule type" value="Genomic_DNA"/>
</dbReference>
<evidence type="ECO:0000256" key="1">
    <source>
        <dbReference type="SAM" id="MobiDB-lite"/>
    </source>
</evidence>
<dbReference type="AlphaFoldDB" id="A0A550BSN1"/>
<protein>
    <submittedName>
        <fullName evidence="3">Uncharacterized protein</fullName>
    </submittedName>
</protein>
<feature type="region of interest" description="Disordered" evidence="1">
    <location>
        <begin position="117"/>
        <end position="159"/>
    </location>
</feature>
<sequence>MIIARTGEEERRWFESREDDSDEGNGTSALSKTILEWLFLAIAVFLLCSIFARRYAVMKRANQPISQFFRAAPQWASPPRPSRAVPCSQPCPRSVVYAEPFPSAHLSSVVYAAPLQRPRRSRRTRGAGTDARGRRLESGENDHDSFDDKDVLPAYETIGGPPRYDELAVPLPVALRDIPRHSRDIR</sequence>
<organism evidence="3 4">
    <name type="scientific">Schizophyllum amplum</name>
    <dbReference type="NCBI Taxonomy" id="97359"/>
    <lineage>
        <taxon>Eukaryota</taxon>
        <taxon>Fungi</taxon>
        <taxon>Dikarya</taxon>
        <taxon>Basidiomycota</taxon>
        <taxon>Agaricomycotina</taxon>
        <taxon>Agaricomycetes</taxon>
        <taxon>Agaricomycetidae</taxon>
        <taxon>Agaricales</taxon>
        <taxon>Schizophyllaceae</taxon>
        <taxon>Schizophyllum</taxon>
    </lineage>
</organism>
<evidence type="ECO:0000313" key="4">
    <source>
        <dbReference type="Proteomes" id="UP000320762"/>
    </source>
</evidence>
<proteinExistence type="predicted"/>
<keyword evidence="2" id="KW-1133">Transmembrane helix</keyword>
<accession>A0A550BSN1</accession>
<keyword evidence="2" id="KW-0472">Membrane</keyword>
<feature type="region of interest" description="Disordered" evidence="1">
    <location>
        <begin position="1"/>
        <end position="26"/>
    </location>
</feature>
<feature type="compositionally biased region" description="Basic and acidic residues" evidence="1">
    <location>
        <begin position="1"/>
        <end position="16"/>
    </location>
</feature>
<name>A0A550BSN1_9AGAR</name>
<gene>
    <name evidence="3" type="ORF">BD626DRAFT_577341</name>
</gene>
<dbReference type="Proteomes" id="UP000320762">
    <property type="component" value="Unassembled WGS sequence"/>
</dbReference>
<keyword evidence="2" id="KW-0812">Transmembrane</keyword>
<keyword evidence="4" id="KW-1185">Reference proteome</keyword>
<comment type="caution">
    <text evidence="3">The sequence shown here is derived from an EMBL/GenBank/DDBJ whole genome shotgun (WGS) entry which is preliminary data.</text>
</comment>
<evidence type="ECO:0000313" key="3">
    <source>
        <dbReference type="EMBL" id="TRM55547.1"/>
    </source>
</evidence>
<feature type="compositionally biased region" description="Basic and acidic residues" evidence="1">
    <location>
        <begin position="131"/>
        <end position="151"/>
    </location>
</feature>
<feature type="transmembrane region" description="Helical" evidence="2">
    <location>
        <begin position="34"/>
        <end position="52"/>
    </location>
</feature>
<dbReference type="OrthoDB" id="2974599at2759"/>
<reference evidence="3 4" key="1">
    <citation type="journal article" date="2019" name="New Phytol.">
        <title>Comparative genomics reveals unique wood-decay strategies and fruiting body development in the Schizophyllaceae.</title>
        <authorList>
            <person name="Almasi E."/>
            <person name="Sahu N."/>
            <person name="Krizsan K."/>
            <person name="Balint B."/>
            <person name="Kovacs G.M."/>
            <person name="Kiss B."/>
            <person name="Cseklye J."/>
            <person name="Drula E."/>
            <person name="Henrissat B."/>
            <person name="Nagy I."/>
            <person name="Chovatia M."/>
            <person name="Adam C."/>
            <person name="LaButti K."/>
            <person name="Lipzen A."/>
            <person name="Riley R."/>
            <person name="Grigoriev I.V."/>
            <person name="Nagy L.G."/>
        </authorList>
    </citation>
    <scope>NUCLEOTIDE SEQUENCE [LARGE SCALE GENOMIC DNA]</scope>
    <source>
        <strain evidence="3 4">NL-1724</strain>
    </source>
</reference>
<evidence type="ECO:0000256" key="2">
    <source>
        <dbReference type="SAM" id="Phobius"/>
    </source>
</evidence>